<dbReference type="OrthoDB" id="2021138at2759"/>
<dbReference type="EC" id="3.2.1.143" evidence="2"/>
<dbReference type="GO" id="GO:0004649">
    <property type="term" value="F:poly(ADP-ribose) glycohydrolase activity"/>
    <property type="evidence" value="ECO:0007669"/>
    <property type="project" value="UniProtKB-EC"/>
</dbReference>
<dbReference type="PANTHER" id="PTHR16222:SF24">
    <property type="entry name" value="ADP-RIBOSYLHYDROLASE ARH3"/>
    <property type="match status" value="1"/>
</dbReference>
<keyword evidence="3" id="KW-0378">Hydrolase</keyword>
<evidence type="ECO:0000256" key="3">
    <source>
        <dbReference type="ARBA" id="ARBA00022801"/>
    </source>
</evidence>
<dbReference type="GeneID" id="25779863"/>
<evidence type="ECO:0000256" key="9">
    <source>
        <dbReference type="ARBA" id="ARBA00043187"/>
    </source>
</evidence>
<evidence type="ECO:0000256" key="11">
    <source>
        <dbReference type="ARBA" id="ARBA00049015"/>
    </source>
</evidence>
<evidence type="ECO:0000256" key="10">
    <source>
        <dbReference type="ARBA" id="ARBA00043193"/>
    </source>
</evidence>
<evidence type="ECO:0000313" key="13">
    <source>
        <dbReference type="EMBL" id="EHK39561.1"/>
    </source>
</evidence>
<gene>
    <name evidence="13" type="ORF">TRIATDRAFT_288310</name>
</gene>
<comment type="caution">
    <text evidence="13">The sequence shown here is derived from an EMBL/GenBank/DDBJ whole genome shotgun (WGS) entry which is preliminary data.</text>
</comment>
<reference evidence="13 14" key="1">
    <citation type="journal article" date="2011" name="Genome Biol.">
        <title>Comparative genome sequence analysis underscores mycoparasitism as the ancestral life style of Trichoderma.</title>
        <authorList>
            <person name="Kubicek C.P."/>
            <person name="Herrera-Estrella A."/>
            <person name="Seidl-Seiboth V."/>
            <person name="Martinez D.A."/>
            <person name="Druzhinina I.S."/>
            <person name="Thon M."/>
            <person name="Zeilinger S."/>
            <person name="Casas-Flores S."/>
            <person name="Horwitz B.A."/>
            <person name="Mukherjee P.K."/>
            <person name="Mukherjee M."/>
            <person name="Kredics L."/>
            <person name="Alcaraz L.D."/>
            <person name="Aerts A."/>
            <person name="Antal Z."/>
            <person name="Atanasova L."/>
            <person name="Cervantes-Badillo M.G."/>
            <person name="Challacombe J."/>
            <person name="Chertkov O."/>
            <person name="McCluskey K."/>
            <person name="Coulpier F."/>
            <person name="Deshpande N."/>
            <person name="von Doehren H."/>
            <person name="Ebbole D.J."/>
            <person name="Esquivel-Naranjo E.U."/>
            <person name="Fekete E."/>
            <person name="Flipphi M."/>
            <person name="Glaser F."/>
            <person name="Gomez-Rodriguez E.Y."/>
            <person name="Gruber S."/>
            <person name="Han C."/>
            <person name="Henrissat B."/>
            <person name="Hermosa R."/>
            <person name="Hernandez-Onate M."/>
            <person name="Karaffa L."/>
            <person name="Kosti I."/>
            <person name="Le Crom S."/>
            <person name="Lindquist E."/>
            <person name="Lucas S."/>
            <person name="Luebeck M."/>
            <person name="Luebeck P.S."/>
            <person name="Margeot A."/>
            <person name="Metz B."/>
            <person name="Misra M."/>
            <person name="Nevalainen H."/>
            <person name="Omann M."/>
            <person name="Packer N."/>
            <person name="Perrone G."/>
            <person name="Uresti-Rivera E.E."/>
            <person name="Salamov A."/>
            <person name="Schmoll M."/>
            <person name="Seiboth B."/>
            <person name="Shapiro H."/>
            <person name="Sukno S."/>
            <person name="Tamayo-Ramos J.A."/>
            <person name="Tisch D."/>
            <person name="Wiest A."/>
            <person name="Wilkinson H.H."/>
            <person name="Zhang M."/>
            <person name="Coutinho P.M."/>
            <person name="Kenerley C.M."/>
            <person name="Monte E."/>
            <person name="Baker S.E."/>
            <person name="Grigoriev I.V."/>
        </authorList>
    </citation>
    <scope>NUCLEOTIDE SEQUENCE [LARGE SCALE GENOMIC DNA]</scope>
    <source>
        <strain evidence="14">ATCC 20476 / IMI 206040</strain>
    </source>
</reference>
<comment type="cofactor">
    <cofactor evidence="12">
        <name>Mg(2+)</name>
        <dbReference type="ChEBI" id="CHEBI:18420"/>
    </cofactor>
    <text evidence="12">Binds 2 magnesium ions per subunit.</text>
</comment>
<dbReference type="HOGENOM" id="CLU_024566_8_0_1"/>
<evidence type="ECO:0000256" key="6">
    <source>
        <dbReference type="ARBA" id="ARBA00042471"/>
    </source>
</evidence>
<dbReference type="InterPro" id="IPR005502">
    <property type="entry name" value="Ribosyl_crysJ1"/>
</dbReference>
<dbReference type="AlphaFoldDB" id="G9PCI7"/>
<proteinExistence type="inferred from homology"/>
<dbReference type="eggNOG" id="ENOG502RZ0J">
    <property type="taxonomic scope" value="Eukaryota"/>
</dbReference>
<comment type="catalytic activity">
    <reaction evidence="11">
        <text>alpha-NAD(+) + H2O = ADP-D-ribose + nicotinamide + H(+)</text>
        <dbReference type="Rhea" id="RHEA:68792"/>
        <dbReference type="ChEBI" id="CHEBI:15377"/>
        <dbReference type="ChEBI" id="CHEBI:15378"/>
        <dbReference type="ChEBI" id="CHEBI:17154"/>
        <dbReference type="ChEBI" id="CHEBI:57967"/>
        <dbReference type="ChEBI" id="CHEBI:77017"/>
    </reaction>
</comment>
<feature type="binding site" evidence="12">
    <location>
        <position position="291"/>
    </location>
    <ligand>
        <name>Mg(2+)</name>
        <dbReference type="ChEBI" id="CHEBI:18420"/>
        <label>1</label>
    </ligand>
</feature>
<feature type="binding site" evidence="12">
    <location>
        <position position="67"/>
    </location>
    <ligand>
        <name>Mg(2+)</name>
        <dbReference type="ChEBI" id="CHEBI:18420"/>
        <label>1</label>
    </ligand>
</feature>
<evidence type="ECO:0000256" key="12">
    <source>
        <dbReference type="PIRSR" id="PIRSR605502-1"/>
    </source>
</evidence>
<evidence type="ECO:0000256" key="2">
    <source>
        <dbReference type="ARBA" id="ARBA00012255"/>
    </source>
</evidence>
<dbReference type="SUPFAM" id="SSF101478">
    <property type="entry name" value="ADP-ribosylglycohydrolase"/>
    <property type="match status" value="1"/>
</dbReference>
<dbReference type="EMBL" id="ABDG02000029">
    <property type="protein sequence ID" value="EHK39561.1"/>
    <property type="molecule type" value="Genomic_DNA"/>
</dbReference>
<organism evidence="13 14">
    <name type="scientific">Hypocrea atroviridis (strain ATCC 20476 / IMI 206040)</name>
    <name type="common">Trichoderma atroviride</name>
    <dbReference type="NCBI Taxonomy" id="452589"/>
    <lineage>
        <taxon>Eukaryota</taxon>
        <taxon>Fungi</taxon>
        <taxon>Dikarya</taxon>
        <taxon>Ascomycota</taxon>
        <taxon>Pezizomycotina</taxon>
        <taxon>Sordariomycetes</taxon>
        <taxon>Hypocreomycetidae</taxon>
        <taxon>Hypocreales</taxon>
        <taxon>Hypocreaceae</taxon>
        <taxon>Trichoderma</taxon>
    </lineage>
</organism>
<protein>
    <recommendedName>
        <fullName evidence="4">ADP-ribosylhydrolase ARH3</fullName>
        <ecNumber evidence="2">3.2.1.143</ecNumber>
    </recommendedName>
    <alternativeName>
        <fullName evidence="5">ADP-ribose glycohydrolase ARH3</fullName>
    </alternativeName>
    <alternativeName>
        <fullName evidence="6">ADP-ribosylhydrolase 3</fullName>
    </alternativeName>
    <alternativeName>
        <fullName evidence="9">O-acetyl-ADP-ribose deacetylase ARH3</fullName>
    </alternativeName>
    <alternativeName>
        <fullName evidence="10">Poly(ADP-ribose) glycohydrolase ARH3</fullName>
    </alternativeName>
    <alternativeName>
        <fullName evidence="8">[Protein ADP-ribosylarginine] hydrolase-like protein 2</fullName>
    </alternativeName>
    <alternativeName>
        <fullName evidence="7">[Protein ADP-ribosylserine] hydrolase</fullName>
    </alternativeName>
</protein>
<keyword evidence="14" id="KW-1185">Reference proteome</keyword>
<dbReference type="STRING" id="452589.G9PCI7"/>
<keyword evidence="12" id="KW-0479">Metal-binding</keyword>
<dbReference type="Proteomes" id="UP000005426">
    <property type="component" value="Unassembled WGS sequence"/>
</dbReference>
<sequence length="380" mass="41178">MALEPTTPLTPRQSKVVGALLGLHAGDSLGATFEFKCHTQIRTAYPNGLRDIVGGGLLSWPAGRATDDTDMTRAVLLAYRQLHDKSQQDVAVLAGELFLSWFRGDWPGRKLGSRPRDVGLATRVGLQKFSKTRDPEKAGAGEGKAGNGSLMRCLATGLFQSDPDRLVEESMRISMITHNDERCTIACAVYNHIVAALIRDTSPESAVDAGELLAERLEKRKDGPVLKAVRLGRTVSIARMARYGPDLSEMKGACSGFVLETLALAIAAVLDKRPLEDVLVDVVRVGNDTDTNGAVAGGLLGARDGVGGVPERWRAKLQFGEEFMRIGVELTPERDNLNIASSLNGLCLIGHQGHVRAYFKSSVSLQRQAQFQRHSQLIQQ</sequence>
<dbReference type="InterPro" id="IPR050792">
    <property type="entry name" value="ADP-ribosylglycohydrolase"/>
</dbReference>
<name>G9PCI7_HYPAI</name>
<evidence type="ECO:0000256" key="1">
    <source>
        <dbReference type="ARBA" id="ARBA00010702"/>
    </source>
</evidence>
<dbReference type="KEGG" id="tatv:25779863"/>
<feature type="binding site" evidence="12">
    <location>
        <position position="290"/>
    </location>
    <ligand>
        <name>Mg(2+)</name>
        <dbReference type="ChEBI" id="CHEBI:18420"/>
        <label>1</label>
    </ligand>
</feature>
<dbReference type="GO" id="GO:0046872">
    <property type="term" value="F:metal ion binding"/>
    <property type="evidence" value="ECO:0007669"/>
    <property type="project" value="UniProtKB-KW"/>
</dbReference>
<evidence type="ECO:0000256" key="7">
    <source>
        <dbReference type="ARBA" id="ARBA00042722"/>
    </source>
</evidence>
<evidence type="ECO:0000313" key="14">
    <source>
        <dbReference type="Proteomes" id="UP000005426"/>
    </source>
</evidence>
<dbReference type="PANTHER" id="PTHR16222">
    <property type="entry name" value="ADP-RIBOSYLGLYCOHYDROLASE"/>
    <property type="match status" value="1"/>
</dbReference>
<dbReference type="Gene3D" id="1.10.4080.10">
    <property type="entry name" value="ADP-ribosylation/Crystallin J1"/>
    <property type="match status" value="1"/>
</dbReference>
<accession>G9PCI7</accession>
<feature type="binding site" evidence="12">
    <location>
        <position position="66"/>
    </location>
    <ligand>
        <name>Mg(2+)</name>
        <dbReference type="ChEBI" id="CHEBI:18420"/>
        <label>1</label>
    </ligand>
</feature>
<feature type="binding site" evidence="12">
    <location>
        <position position="288"/>
    </location>
    <ligand>
        <name>Mg(2+)</name>
        <dbReference type="ChEBI" id="CHEBI:18420"/>
        <label>1</label>
    </ligand>
</feature>
<comment type="similarity">
    <text evidence="1">Belongs to the ADP-ribosylglycohydrolase family.</text>
</comment>
<evidence type="ECO:0000256" key="5">
    <source>
        <dbReference type="ARBA" id="ARBA00042398"/>
    </source>
</evidence>
<dbReference type="InterPro" id="IPR036705">
    <property type="entry name" value="Ribosyl_crysJ1_sf"/>
</dbReference>
<dbReference type="Pfam" id="PF03747">
    <property type="entry name" value="ADP_ribosyl_GH"/>
    <property type="match status" value="1"/>
</dbReference>
<dbReference type="OMA" id="PQPRWID"/>
<evidence type="ECO:0000256" key="8">
    <source>
        <dbReference type="ARBA" id="ARBA00042850"/>
    </source>
</evidence>
<evidence type="ECO:0000256" key="4">
    <source>
        <dbReference type="ARBA" id="ARBA00041057"/>
    </source>
</evidence>
<keyword evidence="12" id="KW-0460">Magnesium</keyword>
<feature type="binding site" evidence="12">
    <location>
        <position position="68"/>
    </location>
    <ligand>
        <name>Mg(2+)</name>
        <dbReference type="ChEBI" id="CHEBI:18420"/>
        <label>1</label>
    </ligand>
</feature>